<proteinExistence type="predicted"/>
<dbReference type="PROSITE" id="PS50234">
    <property type="entry name" value="VWFA"/>
    <property type="match status" value="1"/>
</dbReference>
<dbReference type="CDD" id="cd00198">
    <property type="entry name" value="vWFA"/>
    <property type="match status" value="1"/>
</dbReference>
<reference evidence="2" key="1">
    <citation type="submission" date="2016-01" db="EMBL/GenBank/DDBJ databases">
        <title>Complete genome of Planococcus rifietoensis type strain M8.</title>
        <authorList>
            <person name="See-Too W.S."/>
        </authorList>
    </citation>
    <scope>NUCLEOTIDE SEQUENCE [LARGE SCALE GENOMIC DNA]</scope>
    <source>
        <strain evidence="2">M8</strain>
    </source>
</reference>
<dbReference type="InterPro" id="IPR002035">
    <property type="entry name" value="VWF_A"/>
</dbReference>
<gene>
    <name evidence="2" type="ORF">AUC31_06670</name>
</gene>
<dbReference type="Proteomes" id="UP000067683">
    <property type="component" value="Chromosome"/>
</dbReference>
<evidence type="ECO:0000313" key="3">
    <source>
        <dbReference type="Proteomes" id="UP000067683"/>
    </source>
</evidence>
<dbReference type="EMBL" id="CP013659">
    <property type="protein sequence ID" value="ALS74928.1"/>
    <property type="molecule type" value="Genomic_DNA"/>
</dbReference>
<name>A0A0U2XFS1_9BACL</name>
<accession>A0A0U2XFS1</accession>
<organism evidence="2 3">
    <name type="scientific">Planococcus rifietoensis</name>
    <dbReference type="NCBI Taxonomy" id="200991"/>
    <lineage>
        <taxon>Bacteria</taxon>
        <taxon>Bacillati</taxon>
        <taxon>Bacillota</taxon>
        <taxon>Bacilli</taxon>
        <taxon>Bacillales</taxon>
        <taxon>Caryophanaceae</taxon>
        <taxon>Planococcus</taxon>
    </lineage>
</organism>
<protein>
    <recommendedName>
        <fullName evidence="1">VWFA domain-containing protein</fullName>
    </recommendedName>
</protein>
<dbReference type="STRING" id="200991.AUC31_06670"/>
<sequence length="220" mass="24633">MKNETTELVFILDKSGSMAGLEKDTIGGFNALIDKQRKLPGEVRVTTVLFNHEYELLHDRISLEGISLMTDSDYEVGGMTALLDAVGSTIQKISNAQNGTLKKHQADRVMFVITTDGLENSSCEYTYKKIHEMISSKKTAGWEFIFLGANIDAAATAKKFGVDEDFAVDYHADAEGTELNYQVVSEAVSSFRTGKKIDREWKKEIERDYEARGKKKKNNE</sequence>
<dbReference type="RefSeq" id="WP_058381635.1">
    <property type="nucleotide sequence ID" value="NZ_CP013659.2"/>
</dbReference>
<dbReference type="KEGG" id="prt:AUC31_06670"/>
<dbReference type="InterPro" id="IPR036465">
    <property type="entry name" value="vWFA_dom_sf"/>
</dbReference>
<evidence type="ECO:0000313" key="2">
    <source>
        <dbReference type="EMBL" id="ALS74928.1"/>
    </source>
</evidence>
<feature type="domain" description="VWFA" evidence="1">
    <location>
        <begin position="7"/>
        <end position="148"/>
    </location>
</feature>
<dbReference type="Gene3D" id="3.40.50.410">
    <property type="entry name" value="von Willebrand factor, type A domain"/>
    <property type="match status" value="1"/>
</dbReference>
<dbReference type="SUPFAM" id="SSF53300">
    <property type="entry name" value="vWA-like"/>
    <property type="match status" value="1"/>
</dbReference>
<dbReference type="AlphaFoldDB" id="A0A0U2XFS1"/>
<dbReference type="OrthoDB" id="9790144at2"/>
<evidence type="ECO:0000259" key="1">
    <source>
        <dbReference type="PROSITE" id="PS50234"/>
    </source>
</evidence>
<keyword evidence="3" id="KW-1185">Reference proteome</keyword>